<feature type="compositionally biased region" description="Basic and acidic residues" evidence="1">
    <location>
        <begin position="38"/>
        <end position="59"/>
    </location>
</feature>
<dbReference type="InParanoid" id="E8QXX3"/>
<accession>E8QXX3</accession>
<dbReference type="AlphaFoldDB" id="E8QXX3"/>
<dbReference type="HOGENOM" id="CLU_2716966_0_0_0"/>
<keyword evidence="3" id="KW-1185">Reference proteome</keyword>
<evidence type="ECO:0000256" key="1">
    <source>
        <dbReference type="SAM" id="MobiDB-lite"/>
    </source>
</evidence>
<name>E8QXX3_ISOPI</name>
<dbReference type="EMBL" id="CP002353">
    <property type="protein sequence ID" value="ADV60952.1"/>
    <property type="molecule type" value="Genomic_DNA"/>
</dbReference>
<organism evidence="2 3">
    <name type="scientific">Isosphaera pallida (strain ATCC 43644 / DSM 9630 / IS1B)</name>
    <dbReference type="NCBI Taxonomy" id="575540"/>
    <lineage>
        <taxon>Bacteria</taxon>
        <taxon>Pseudomonadati</taxon>
        <taxon>Planctomycetota</taxon>
        <taxon>Planctomycetia</taxon>
        <taxon>Isosphaerales</taxon>
        <taxon>Isosphaeraceae</taxon>
        <taxon>Isosphaera</taxon>
    </lineage>
</organism>
<dbReference type="KEGG" id="ipa:Isop_0357"/>
<evidence type="ECO:0000313" key="3">
    <source>
        <dbReference type="Proteomes" id="UP000008631"/>
    </source>
</evidence>
<reference evidence="2 3" key="2">
    <citation type="journal article" date="2011" name="Stand. Genomic Sci.">
        <title>Complete genome sequence of Isosphaera pallida type strain (IS1B).</title>
        <authorList>
            <consortium name="US DOE Joint Genome Institute (JGI-PGF)"/>
            <person name="Goker M."/>
            <person name="Cleland D."/>
            <person name="Saunders E."/>
            <person name="Lapidus A."/>
            <person name="Nolan M."/>
            <person name="Lucas S."/>
            <person name="Hammon N."/>
            <person name="Deshpande S."/>
            <person name="Cheng J.F."/>
            <person name="Tapia R."/>
            <person name="Han C."/>
            <person name="Goodwin L."/>
            <person name="Pitluck S."/>
            <person name="Liolios K."/>
            <person name="Pagani I."/>
            <person name="Ivanova N."/>
            <person name="Mavromatis K."/>
            <person name="Pati A."/>
            <person name="Chen A."/>
            <person name="Palaniappan K."/>
            <person name="Land M."/>
            <person name="Hauser L."/>
            <person name="Chang Y.J."/>
            <person name="Jeffries C.D."/>
            <person name="Detter J.C."/>
            <person name="Beck B."/>
            <person name="Woyke T."/>
            <person name="Bristow J."/>
            <person name="Eisen J.A."/>
            <person name="Markowitz V."/>
            <person name="Hugenholtz P."/>
            <person name="Kyrpides N.C."/>
            <person name="Klenk H.P."/>
        </authorList>
    </citation>
    <scope>NUCLEOTIDE SEQUENCE [LARGE SCALE GENOMIC DNA]</scope>
    <source>
        <strain evidence="3">ATCC 43644 / DSM 9630 / IS1B</strain>
    </source>
</reference>
<gene>
    <name evidence="2" type="ordered locus">Isop_0357</name>
</gene>
<sequence length="72" mass="7932">MIGSPKAPLIVVFPSSSGNRTYRPRRDETGPPLASKEPTSDRPDPAQREELDRRGELSEQVRFVLPGRADSG</sequence>
<proteinExistence type="predicted"/>
<evidence type="ECO:0000313" key="2">
    <source>
        <dbReference type="EMBL" id="ADV60952.1"/>
    </source>
</evidence>
<protein>
    <submittedName>
        <fullName evidence="2">Bromodomain containing 2</fullName>
    </submittedName>
</protein>
<feature type="region of interest" description="Disordered" evidence="1">
    <location>
        <begin position="1"/>
        <end position="72"/>
    </location>
</feature>
<dbReference type="Proteomes" id="UP000008631">
    <property type="component" value="Chromosome"/>
</dbReference>
<reference key="1">
    <citation type="submission" date="2010-11" db="EMBL/GenBank/DDBJ databases">
        <title>The complete sequence of chromosome of Isophaera pallida ATCC 43644.</title>
        <authorList>
            <consortium name="US DOE Joint Genome Institute (JGI-PGF)"/>
            <person name="Lucas S."/>
            <person name="Copeland A."/>
            <person name="Lapidus A."/>
            <person name="Bruce D."/>
            <person name="Goodwin L."/>
            <person name="Pitluck S."/>
            <person name="Kyrpides N."/>
            <person name="Mavromatis K."/>
            <person name="Pagani I."/>
            <person name="Ivanova N."/>
            <person name="Saunders E."/>
            <person name="Brettin T."/>
            <person name="Detter J.C."/>
            <person name="Han C."/>
            <person name="Tapia R."/>
            <person name="Land M."/>
            <person name="Hauser L."/>
            <person name="Markowitz V."/>
            <person name="Cheng J.-F."/>
            <person name="Hugenholtz P."/>
            <person name="Woyke T."/>
            <person name="Wu D."/>
            <person name="Eisen J.A."/>
        </authorList>
    </citation>
    <scope>NUCLEOTIDE SEQUENCE</scope>
    <source>
        <strain>ATCC 43644</strain>
    </source>
</reference>
<dbReference type="STRING" id="575540.Isop_0357"/>